<dbReference type="PANTHER" id="PTHR46573:SF1">
    <property type="entry name" value="WD REPEAT, SAM AND U-BOX DOMAIN-CONTAINING PROTEIN 1"/>
    <property type="match status" value="1"/>
</dbReference>
<keyword evidence="4" id="KW-1185">Reference proteome</keyword>
<dbReference type="Pfam" id="PF04564">
    <property type="entry name" value="U-box"/>
    <property type="match status" value="1"/>
</dbReference>
<feature type="region of interest" description="Disordered" evidence="1">
    <location>
        <begin position="35"/>
        <end position="60"/>
    </location>
</feature>
<organism evidence="3 4">
    <name type="scientific">Seminavis robusta</name>
    <dbReference type="NCBI Taxonomy" id="568900"/>
    <lineage>
        <taxon>Eukaryota</taxon>
        <taxon>Sar</taxon>
        <taxon>Stramenopiles</taxon>
        <taxon>Ochrophyta</taxon>
        <taxon>Bacillariophyta</taxon>
        <taxon>Bacillariophyceae</taxon>
        <taxon>Bacillariophycidae</taxon>
        <taxon>Naviculales</taxon>
        <taxon>Naviculaceae</taxon>
        <taxon>Seminavis</taxon>
    </lineage>
</organism>
<dbReference type="GO" id="GO:0004842">
    <property type="term" value="F:ubiquitin-protein transferase activity"/>
    <property type="evidence" value="ECO:0007669"/>
    <property type="project" value="InterPro"/>
</dbReference>
<dbReference type="InterPro" id="IPR052085">
    <property type="entry name" value="WD-SAM-U-box"/>
</dbReference>
<proteinExistence type="predicted"/>
<feature type="compositionally biased region" description="Polar residues" evidence="1">
    <location>
        <begin position="35"/>
        <end position="53"/>
    </location>
</feature>
<feature type="domain" description="U-box" evidence="2">
    <location>
        <begin position="142"/>
        <end position="209"/>
    </location>
</feature>
<evidence type="ECO:0000259" key="2">
    <source>
        <dbReference type="SMART" id="SM00504"/>
    </source>
</evidence>
<accession>A0A9N8E6R6</accession>
<evidence type="ECO:0000313" key="3">
    <source>
        <dbReference type="EMBL" id="CAB9514890.1"/>
    </source>
</evidence>
<dbReference type="CDD" id="cd16655">
    <property type="entry name" value="RING-Ubox_WDSUB1-like"/>
    <property type="match status" value="1"/>
</dbReference>
<sequence>MSTVTFDVEDGSVDCDAISVDCDEIAMEMGLTHHQSPCNGNTKSSPSCQTSECPSDHANGVTTTRPPLLCPLTMQPLLDPVVNPTDGFSYERSAIIGEKDKDKYIPNRVLKDYLVAVKESAVASSSSRDGTRSSTAEHILTLFVCPITHLLLQDPIIDHEGNTYEHSAITDWVQQHGVSPITRNPLSLQQLYDNKTLSEVLLQETPLLQQQQVGRARNERQLQDEELGRKTPRRNVNELVSQEQEVASDYSTAGYRSLPVGEVQLQEAAPEQDINIHNAQEPSNHKKDALIAGAFLLGCLGCTVGSIFLSRHVL</sequence>
<dbReference type="InterPro" id="IPR013083">
    <property type="entry name" value="Znf_RING/FYVE/PHD"/>
</dbReference>
<evidence type="ECO:0000256" key="1">
    <source>
        <dbReference type="SAM" id="MobiDB-lite"/>
    </source>
</evidence>
<dbReference type="EMBL" id="CAICTM010000680">
    <property type="protein sequence ID" value="CAB9514890.1"/>
    <property type="molecule type" value="Genomic_DNA"/>
</dbReference>
<dbReference type="PANTHER" id="PTHR46573">
    <property type="entry name" value="WD REPEAT, SAM AND U-BOX DOMAIN-CONTAINING PROTEIN 1"/>
    <property type="match status" value="1"/>
</dbReference>
<dbReference type="OrthoDB" id="156568at2759"/>
<dbReference type="InterPro" id="IPR003613">
    <property type="entry name" value="Ubox_domain"/>
</dbReference>
<dbReference type="SMART" id="SM00504">
    <property type="entry name" value="Ubox"/>
    <property type="match status" value="1"/>
</dbReference>
<evidence type="ECO:0000313" key="4">
    <source>
        <dbReference type="Proteomes" id="UP001153069"/>
    </source>
</evidence>
<reference evidence="3" key="1">
    <citation type="submission" date="2020-06" db="EMBL/GenBank/DDBJ databases">
        <authorList>
            <consortium name="Plant Systems Biology data submission"/>
        </authorList>
    </citation>
    <scope>NUCLEOTIDE SEQUENCE</scope>
    <source>
        <strain evidence="3">D6</strain>
    </source>
</reference>
<dbReference type="GO" id="GO:0016567">
    <property type="term" value="P:protein ubiquitination"/>
    <property type="evidence" value="ECO:0007669"/>
    <property type="project" value="InterPro"/>
</dbReference>
<name>A0A9N8E6R6_9STRA</name>
<dbReference type="Proteomes" id="UP001153069">
    <property type="component" value="Unassembled WGS sequence"/>
</dbReference>
<dbReference type="AlphaFoldDB" id="A0A9N8E6R6"/>
<gene>
    <name evidence="3" type="ORF">SEMRO_681_G186390.1</name>
</gene>
<dbReference type="SUPFAM" id="SSF57850">
    <property type="entry name" value="RING/U-box"/>
    <property type="match status" value="2"/>
</dbReference>
<dbReference type="Gene3D" id="3.30.40.10">
    <property type="entry name" value="Zinc/RING finger domain, C3HC4 (zinc finger)"/>
    <property type="match status" value="2"/>
</dbReference>
<protein>
    <submittedName>
        <fullName evidence="3">U-box domain-containing protein</fullName>
    </submittedName>
</protein>
<comment type="caution">
    <text evidence="3">The sequence shown here is derived from an EMBL/GenBank/DDBJ whole genome shotgun (WGS) entry which is preliminary data.</text>
</comment>